<dbReference type="PATRIC" id="fig|1439726.3.peg.3810"/>
<name>A0A1E3GYD6_9HYPH</name>
<dbReference type="InterPro" id="IPR052186">
    <property type="entry name" value="Hydantoin_racemase-like"/>
</dbReference>
<gene>
    <name evidence="2" type="ORF">A6302_03615</name>
</gene>
<dbReference type="AlphaFoldDB" id="A0A1E3GYD6"/>
<reference evidence="2 3" key="1">
    <citation type="submission" date="2016-07" db="EMBL/GenBank/DDBJ databases">
        <title>Draft Genome Sequence of Methylobrevis pamukkalensis PK2.</title>
        <authorList>
            <person name="Vasilenko O.V."/>
            <person name="Doronina N.V."/>
            <person name="Shmareva M.N."/>
            <person name="Tarlachkov S.V."/>
            <person name="Mustakhimov I."/>
            <person name="Trotsenko Y.A."/>
        </authorList>
    </citation>
    <scope>NUCLEOTIDE SEQUENCE [LARGE SCALE GENOMIC DNA]</scope>
    <source>
        <strain evidence="2 3">PK2</strain>
    </source>
</reference>
<sequence>MGVLLINPNTSAAATDLMVAVARRAAAGRLAVTGATAAFGAPLITDETSLAIAADAVIASASEHAAGDLDGVIVAAFGDPGLEVLKARLGCPVVGLAEASMMEAAAGGRRFSVATTTPRLVDAIRRCAVRHGLARQLLSIRTTPGDPETVMADLTTLRGRLREEVRSAIEEDGAEAVIIGGGPLADAATDLARELATMVIEPVPAAIRALLGRKTSMQAAG</sequence>
<comment type="caution">
    <text evidence="2">The sequence shown here is derived from an EMBL/GenBank/DDBJ whole genome shotgun (WGS) entry which is preliminary data.</text>
</comment>
<dbReference type="InterPro" id="IPR053714">
    <property type="entry name" value="Iso_Racemase_Enz_sf"/>
</dbReference>
<evidence type="ECO:0000256" key="1">
    <source>
        <dbReference type="ARBA" id="ARBA00038414"/>
    </source>
</evidence>
<dbReference type="PANTHER" id="PTHR28047:SF5">
    <property type="entry name" value="PROTEIN DCG1"/>
    <property type="match status" value="1"/>
</dbReference>
<comment type="similarity">
    <text evidence="1">Belongs to the HyuE racemase family.</text>
</comment>
<keyword evidence="3" id="KW-1185">Reference proteome</keyword>
<evidence type="ECO:0000313" key="3">
    <source>
        <dbReference type="Proteomes" id="UP000094622"/>
    </source>
</evidence>
<accession>A0A1E3GYD6</accession>
<dbReference type="Gene3D" id="3.40.50.12500">
    <property type="match status" value="1"/>
</dbReference>
<dbReference type="RefSeq" id="WP_280939332.1">
    <property type="nucleotide sequence ID" value="NZ_MCRJ01000111.1"/>
</dbReference>
<protein>
    <submittedName>
        <fullName evidence="2">Asp/Glu/Hydantoin racemase</fullName>
    </submittedName>
</protein>
<dbReference type="Proteomes" id="UP000094622">
    <property type="component" value="Unassembled WGS sequence"/>
</dbReference>
<dbReference type="PANTHER" id="PTHR28047">
    <property type="entry name" value="PROTEIN DCG1"/>
    <property type="match status" value="1"/>
</dbReference>
<proteinExistence type="inferred from homology"/>
<dbReference type="GO" id="GO:0047661">
    <property type="term" value="F:amino-acid racemase activity"/>
    <property type="evidence" value="ECO:0007669"/>
    <property type="project" value="InterPro"/>
</dbReference>
<dbReference type="EMBL" id="MCRJ01000111">
    <property type="protein sequence ID" value="ODN69077.1"/>
    <property type="molecule type" value="Genomic_DNA"/>
</dbReference>
<dbReference type="InterPro" id="IPR015942">
    <property type="entry name" value="Asp/Glu/hydantoin_racemase"/>
</dbReference>
<dbReference type="Pfam" id="PF01177">
    <property type="entry name" value="Asp_Glu_race"/>
    <property type="match status" value="1"/>
</dbReference>
<evidence type="ECO:0000313" key="2">
    <source>
        <dbReference type="EMBL" id="ODN69077.1"/>
    </source>
</evidence>
<organism evidence="2 3">
    <name type="scientific">Methylobrevis pamukkalensis</name>
    <dbReference type="NCBI Taxonomy" id="1439726"/>
    <lineage>
        <taxon>Bacteria</taxon>
        <taxon>Pseudomonadati</taxon>
        <taxon>Pseudomonadota</taxon>
        <taxon>Alphaproteobacteria</taxon>
        <taxon>Hyphomicrobiales</taxon>
        <taxon>Pleomorphomonadaceae</taxon>
        <taxon>Methylobrevis</taxon>
    </lineage>
</organism>